<dbReference type="AlphaFoldDB" id="A0A4R5F3X0"/>
<dbReference type="RefSeq" id="WP_131917195.1">
    <property type="nucleotide sequence ID" value="NZ_SMLG01000013.1"/>
</dbReference>
<dbReference type="PANTHER" id="PTHR35340:SF5">
    <property type="entry name" value="ASST-DOMAIN-CONTAINING PROTEIN"/>
    <property type="match status" value="1"/>
</dbReference>
<organism evidence="1 2">
    <name type="scientific">Flavobacterium rhamnosiphilum</name>
    <dbReference type="NCBI Taxonomy" id="2541724"/>
    <lineage>
        <taxon>Bacteria</taxon>
        <taxon>Pseudomonadati</taxon>
        <taxon>Bacteroidota</taxon>
        <taxon>Flavobacteriia</taxon>
        <taxon>Flavobacteriales</taxon>
        <taxon>Flavobacteriaceae</taxon>
        <taxon>Flavobacterium</taxon>
    </lineage>
</organism>
<dbReference type="InterPro" id="IPR011044">
    <property type="entry name" value="Quino_amine_DH_bsu"/>
</dbReference>
<gene>
    <name evidence="1" type="ORF">E0I26_14710</name>
</gene>
<dbReference type="InterPro" id="IPR053143">
    <property type="entry name" value="Arylsulfate_ST"/>
</dbReference>
<dbReference type="PANTHER" id="PTHR35340">
    <property type="entry name" value="PQQ ENZYME REPEAT PROTEIN-RELATED"/>
    <property type="match status" value="1"/>
</dbReference>
<dbReference type="OrthoDB" id="304912at2"/>
<dbReference type="SUPFAM" id="SSF50969">
    <property type="entry name" value="YVTN repeat-like/Quinoprotein amine dehydrogenase"/>
    <property type="match status" value="1"/>
</dbReference>
<reference evidence="1 2" key="1">
    <citation type="submission" date="2019-03" db="EMBL/GenBank/DDBJ databases">
        <title>Novel species of Flavobacterium.</title>
        <authorList>
            <person name="Liu Q."/>
            <person name="Xin Y.-H."/>
        </authorList>
    </citation>
    <scope>NUCLEOTIDE SEQUENCE [LARGE SCALE GENOMIC DNA]</scope>
    <source>
        <strain evidence="1 2">LB3P52</strain>
    </source>
</reference>
<comment type="caution">
    <text evidence="1">The sequence shown here is derived from an EMBL/GenBank/DDBJ whole genome shotgun (WGS) entry which is preliminary data.</text>
</comment>
<keyword evidence="2" id="KW-1185">Reference proteome</keyword>
<evidence type="ECO:0000313" key="1">
    <source>
        <dbReference type="EMBL" id="TDE42146.1"/>
    </source>
</evidence>
<evidence type="ECO:0000313" key="2">
    <source>
        <dbReference type="Proteomes" id="UP000294814"/>
    </source>
</evidence>
<dbReference type="EMBL" id="SMLG01000013">
    <property type="protein sequence ID" value="TDE42146.1"/>
    <property type="molecule type" value="Genomic_DNA"/>
</dbReference>
<accession>A0A4R5F3X0</accession>
<dbReference type="GO" id="GO:0004062">
    <property type="term" value="F:aryl sulfotransferase activity"/>
    <property type="evidence" value="ECO:0007669"/>
    <property type="project" value="InterPro"/>
</dbReference>
<dbReference type="InterPro" id="IPR010262">
    <property type="entry name" value="Arylsulfotransferase_bact"/>
</dbReference>
<proteinExistence type="predicted"/>
<dbReference type="Pfam" id="PF05935">
    <property type="entry name" value="Arylsulfotrans"/>
    <property type="match status" value="1"/>
</dbReference>
<dbReference type="PROSITE" id="PS51257">
    <property type="entry name" value="PROKAR_LIPOPROTEIN"/>
    <property type="match status" value="1"/>
</dbReference>
<protein>
    <recommendedName>
        <fullName evidence="3">Arylsulfotransferase (ASST)</fullName>
    </recommendedName>
</protein>
<evidence type="ECO:0008006" key="3">
    <source>
        <dbReference type="Google" id="ProtNLM"/>
    </source>
</evidence>
<name>A0A4R5F3X0_9FLAO</name>
<dbReference type="Proteomes" id="UP000294814">
    <property type="component" value="Unassembled WGS sequence"/>
</dbReference>
<sequence length="470" mass="53079">MIKNLILKWSLVFSAVVLVSCTKNEGNIITAIKIGTHSNNELKIQIDVATSTDAKVFAEYWPDKIGSKGEISSPISKNGLSHSLVLCNISPETNYTFQLITIQDGVKKTSKTYTFQSRKLPVWLQKQFKASYKNPKLLPKEFKEGFMLLSKRETPGVAYIIDYKGNLRWYHMVAETGFKVSRFTEDQSIISILGKNDEPTSYGSEILEINLEGDTLTHLKKGQGDLKYTIHHEIIKKNTNEIVTLFVDERITDLSSIGGKKKDTINGDGILIMDRKGKKLWKWSVFDVMDPMKDKALLKNKKDWMHANSLNYDKDGNFIISFYNNGQIWKVDSHTGKVIWKLGKGGTIKAAADCNFSQAHAAHINQQGNLMFFDNGIDKLQSSVFALSMDEKNNAAKLNLHIKLPKDVYSERMGSAYMIDDQTILACCSKRHITVLVNTKGVLLWTLESAIPPYRVQFIPANNLKPFLLN</sequence>